<evidence type="ECO:0008006" key="3">
    <source>
        <dbReference type="Google" id="ProtNLM"/>
    </source>
</evidence>
<dbReference type="Proteomes" id="UP000571554">
    <property type="component" value="Unassembled WGS sequence"/>
</dbReference>
<evidence type="ECO:0000313" key="1">
    <source>
        <dbReference type="EMBL" id="MBB6101231.1"/>
    </source>
</evidence>
<comment type="caution">
    <text evidence="1">The sequence shown here is derived from an EMBL/GenBank/DDBJ whole genome shotgun (WGS) entry which is preliminary data.</text>
</comment>
<gene>
    <name evidence="1" type="ORF">F4827_001057</name>
</gene>
<protein>
    <recommendedName>
        <fullName evidence="3">PLAT domain-containing protein</fullName>
    </recommendedName>
</protein>
<name>A0A7W9WRF8_9BURK</name>
<organism evidence="1 2">
    <name type="scientific">Paraburkholderia bannensis</name>
    <dbReference type="NCBI Taxonomy" id="765414"/>
    <lineage>
        <taxon>Bacteria</taxon>
        <taxon>Pseudomonadati</taxon>
        <taxon>Pseudomonadota</taxon>
        <taxon>Betaproteobacteria</taxon>
        <taxon>Burkholderiales</taxon>
        <taxon>Burkholderiaceae</taxon>
        <taxon>Paraburkholderia</taxon>
    </lineage>
</organism>
<dbReference type="RefSeq" id="WP_183722464.1">
    <property type="nucleotide sequence ID" value="NZ_JACHBW010000002.1"/>
</dbReference>
<evidence type="ECO:0000313" key="2">
    <source>
        <dbReference type="Proteomes" id="UP000571554"/>
    </source>
</evidence>
<proteinExistence type="predicted"/>
<dbReference type="AlphaFoldDB" id="A0A7W9WRF8"/>
<dbReference type="EMBL" id="JACHBW010000002">
    <property type="protein sequence ID" value="MBB6101231.1"/>
    <property type="molecule type" value="Genomic_DNA"/>
</dbReference>
<keyword evidence="2" id="KW-1185">Reference proteome</keyword>
<reference evidence="1 2" key="1">
    <citation type="submission" date="2020-08" db="EMBL/GenBank/DDBJ databases">
        <title>Above-ground endophytic microbial communities from plants in different locations in the United States.</title>
        <authorList>
            <person name="Frank C."/>
        </authorList>
    </citation>
    <scope>NUCLEOTIDE SEQUENCE [LARGE SCALE GENOMIC DNA]</scope>
    <source>
        <strain evidence="1 2">WP4_2_2</strain>
    </source>
</reference>
<accession>A0A7W9WRF8</accession>
<sequence length="133" mass="14624">MAAGDAKLVRASITFFTHNDNKDHDTVLNVLVKNKVSMFLSEDLAKGENLGGDQEFSDPSTHQFDLSLLSTTTTIADLNVPVVNIHIQPNGHDRWIFDYTLALAFDNGKTFSSSESGIVLDQDNRDHTGVFQG</sequence>